<dbReference type="AlphaFoldDB" id="A0A4Z2G803"/>
<protein>
    <submittedName>
        <fullName evidence="2">Uncharacterized protein</fullName>
    </submittedName>
</protein>
<comment type="caution">
    <text evidence="2">The sequence shown here is derived from an EMBL/GenBank/DDBJ whole genome shotgun (WGS) entry which is preliminary data.</text>
</comment>
<evidence type="ECO:0000313" key="2">
    <source>
        <dbReference type="EMBL" id="TNN49260.1"/>
    </source>
</evidence>
<keyword evidence="3" id="KW-1185">Reference proteome</keyword>
<name>A0A4Z2G803_9TELE</name>
<evidence type="ECO:0000313" key="3">
    <source>
        <dbReference type="Proteomes" id="UP000314294"/>
    </source>
</evidence>
<gene>
    <name evidence="2" type="ORF">EYF80_040560</name>
</gene>
<feature type="region of interest" description="Disordered" evidence="1">
    <location>
        <begin position="40"/>
        <end position="105"/>
    </location>
</feature>
<accession>A0A4Z2G803</accession>
<sequence>MRSKVKGHRPDGVVRTAARVRVRVHVLSGGARVRTEALRARGWRRAAQSARHREELERPQLRLDPDEPPEPRRAGPGPAPGEPRRQARVCARPAAPRVPPVDASL</sequence>
<reference evidence="2 3" key="1">
    <citation type="submission" date="2019-03" db="EMBL/GenBank/DDBJ databases">
        <title>First draft genome of Liparis tanakae, snailfish: a comprehensive survey of snailfish specific genes.</title>
        <authorList>
            <person name="Kim W."/>
            <person name="Song I."/>
            <person name="Jeong J.-H."/>
            <person name="Kim D."/>
            <person name="Kim S."/>
            <person name="Ryu S."/>
            <person name="Song J.Y."/>
            <person name="Lee S.K."/>
        </authorList>
    </citation>
    <scope>NUCLEOTIDE SEQUENCE [LARGE SCALE GENOMIC DNA]</scope>
    <source>
        <tissue evidence="2">Muscle</tissue>
    </source>
</reference>
<dbReference type="EMBL" id="SRLO01000663">
    <property type="protein sequence ID" value="TNN49260.1"/>
    <property type="molecule type" value="Genomic_DNA"/>
</dbReference>
<feature type="compositionally biased region" description="Low complexity" evidence="1">
    <location>
        <begin position="88"/>
        <end position="105"/>
    </location>
</feature>
<feature type="compositionally biased region" description="Basic and acidic residues" evidence="1">
    <location>
        <begin position="51"/>
        <end position="73"/>
    </location>
</feature>
<evidence type="ECO:0000256" key="1">
    <source>
        <dbReference type="SAM" id="MobiDB-lite"/>
    </source>
</evidence>
<organism evidence="2 3">
    <name type="scientific">Liparis tanakae</name>
    <name type="common">Tanaka's snailfish</name>
    <dbReference type="NCBI Taxonomy" id="230148"/>
    <lineage>
        <taxon>Eukaryota</taxon>
        <taxon>Metazoa</taxon>
        <taxon>Chordata</taxon>
        <taxon>Craniata</taxon>
        <taxon>Vertebrata</taxon>
        <taxon>Euteleostomi</taxon>
        <taxon>Actinopterygii</taxon>
        <taxon>Neopterygii</taxon>
        <taxon>Teleostei</taxon>
        <taxon>Neoteleostei</taxon>
        <taxon>Acanthomorphata</taxon>
        <taxon>Eupercaria</taxon>
        <taxon>Perciformes</taxon>
        <taxon>Cottioidei</taxon>
        <taxon>Cottales</taxon>
        <taxon>Liparidae</taxon>
        <taxon>Liparis</taxon>
    </lineage>
</organism>
<dbReference type="Proteomes" id="UP000314294">
    <property type="component" value="Unassembled WGS sequence"/>
</dbReference>
<proteinExistence type="predicted"/>